<organism evidence="3 4">
    <name type="scientific">Pyronema omphalodes (strain CBS 100304)</name>
    <name type="common">Pyronema confluens</name>
    <dbReference type="NCBI Taxonomy" id="1076935"/>
    <lineage>
        <taxon>Eukaryota</taxon>
        <taxon>Fungi</taxon>
        <taxon>Dikarya</taxon>
        <taxon>Ascomycota</taxon>
        <taxon>Pezizomycotina</taxon>
        <taxon>Pezizomycetes</taxon>
        <taxon>Pezizales</taxon>
        <taxon>Pyronemataceae</taxon>
        <taxon>Pyronema</taxon>
    </lineage>
</organism>
<evidence type="ECO:0000313" key="3">
    <source>
        <dbReference type="EMBL" id="CCX09977.1"/>
    </source>
</evidence>
<evidence type="ECO:0000256" key="2">
    <source>
        <dbReference type="SAM" id="Phobius"/>
    </source>
</evidence>
<feature type="transmembrane region" description="Helical" evidence="2">
    <location>
        <begin position="119"/>
        <end position="138"/>
    </location>
</feature>
<proteinExistence type="predicted"/>
<dbReference type="AlphaFoldDB" id="U4LEW1"/>
<protein>
    <submittedName>
        <fullName evidence="3">Uncharacterized protein</fullName>
    </submittedName>
</protein>
<dbReference type="EMBL" id="HF935501">
    <property type="protein sequence ID" value="CCX09977.1"/>
    <property type="molecule type" value="Genomic_DNA"/>
</dbReference>
<keyword evidence="2" id="KW-0812">Transmembrane</keyword>
<dbReference type="Proteomes" id="UP000018144">
    <property type="component" value="Unassembled WGS sequence"/>
</dbReference>
<feature type="compositionally biased region" description="Polar residues" evidence="1">
    <location>
        <begin position="158"/>
        <end position="173"/>
    </location>
</feature>
<feature type="transmembrane region" description="Helical" evidence="2">
    <location>
        <begin position="76"/>
        <end position="99"/>
    </location>
</feature>
<keyword evidence="2" id="KW-1133">Transmembrane helix</keyword>
<gene>
    <name evidence="3" type="ORF">PCON_09570</name>
</gene>
<feature type="region of interest" description="Disordered" evidence="1">
    <location>
        <begin position="147"/>
        <end position="182"/>
    </location>
</feature>
<accession>U4LEW1</accession>
<evidence type="ECO:0000313" key="4">
    <source>
        <dbReference type="Proteomes" id="UP000018144"/>
    </source>
</evidence>
<name>U4LEW1_PYROM</name>
<keyword evidence="4" id="KW-1185">Reference proteome</keyword>
<reference evidence="3 4" key="1">
    <citation type="journal article" date="2013" name="PLoS Genet.">
        <title>The genome and development-dependent transcriptomes of Pyronema confluens: a window into fungal evolution.</title>
        <authorList>
            <person name="Traeger S."/>
            <person name="Altegoer F."/>
            <person name="Freitag M."/>
            <person name="Gabaldon T."/>
            <person name="Kempken F."/>
            <person name="Kumar A."/>
            <person name="Marcet-Houben M."/>
            <person name="Poggeler S."/>
            <person name="Stajich J.E."/>
            <person name="Nowrousian M."/>
        </authorList>
    </citation>
    <scope>NUCLEOTIDE SEQUENCE [LARGE SCALE GENOMIC DNA]</scope>
    <source>
        <strain evidence="4">CBS 100304</strain>
        <tissue evidence="3">Vegetative mycelium</tissue>
    </source>
</reference>
<sequence length="182" mass="20406">MIYLWATELSLFVGRELKFRAECNTCEKKGPKSTIFDLNPGDQVWKRAWKYFIRFCDQKEEAFDNMRKRKDGKWQFTCAGPFFRVGGAGYIVFAIEYLITTTNEIEMPPESTITSAGQLIPLLIGGFSAIWTIASVSVNQYSKHISKTQSEDTAKTPAATQTSSDSLKITSIVSEKEMGSSA</sequence>
<evidence type="ECO:0000256" key="1">
    <source>
        <dbReference type="SAM" id="MobiDB-lite"/>
    </source>
</evidence>
<keyword evidence="2" id="KW-0472">Membrane</keyword>